<sequence>MNDETKAYIEEKLSLKWSPRQIASQIEKDTGHYISYPTIYRYIRNGLVKVDVKRDMRQAGKKYNKSSEKRGKLDVGSRVIKYRLKKY</sequence>
<dbReference type="RefSeq" id="WP_000997507.1">
    <property type="nucleotide sequence ID" value="NZ_CP038021.1"/>
</dbReference>
<dbReference type="AlphaFoldDB" id="A0A380EEX9"/>
<dbReference type="Proteomes" id="UP000070985">
    <property type="component" value="Unassembled WGS sequence"/>
</dbReference>
<name>A0A380EEX9_STAAU</name>
<evidence type="ECO:0000313" key="3">
    <source>
        <dbReference type="Proteomes" id="UP000254116"/>
    </source>
</evidence>
<protein>
    <submittedName>
        <fullName evidence="2">Tra8 protein</fullName>
    </submittedName>
</protein>
<accession>A0A380EEX9</accession>
<reference evidence="1" key="1">
    <citation type="submission" date="2016-02" db="EMBL/GenBank/DDBJ databases">
        <authorList>
            <consortium name="Pathogen Informatics"/>
        </authorList>
    </citation>
    <scope>NUCLEOTIDE SEQUENCE</scope>
    <source>
        <strain evidence="1">1943STDY5698364</strain>
    </source>
</reference>
<dbReference type="EMBL" id="UHBY01000003">
    <property type="protein sequence ID" value="SUL33307.1"/>
    <property type="molecule type" value="Genomic_DNA"/>
</dbReference>
<evidence type="ECO:0000313" key="1">
    <source>
        <dbReference type="EMBL" id="CZQ58241.1"/>
    </source>
</evidence>
<evidence type="ECO:0000313" key="2">
    <source>
        <dbReference type="EMBL" id="SUL33307.1"/>
    </source>
</evidence>
<organism evidence="2 3">
    <name type="scientific">Staphylococcus aureus</name>
    <dbReference type="NCBI Taxonomy" id="1280"/>
    <lineage>
        <taxon>Bacteria</taxon>
        <taxon>Bacillati</taxon>
        <taxon>Bacillota</taxon>
        <taxon>Bacilli</taxon>
        <taxon>Bacillales</taxon>
        <taxon>Staphylococcaceae</taxon>
        <taxon>Staphylococcus</taxon>
    </lineage>
</organism>
<gene>
    <name evidence="1" type="ORF">ERS391062_00947</name>
    <name evidence="2" type="ORF">NCTC10702_01255</name>
</gene>
<dbReference type="EMBL" id="FJNR01000005">
    <property type="protein sequence ID" value="CZQ58241.1"/>
    <property type="molecule type" value="Genomic_DNA"/>
</dbReference>
<reference evidence="2 3" key="2">
    <citation type="submission" date="2018-06" db="EMBL/GenBank/DDBJ databases">
        <authorList>
            <consortium name="Pathogen Informatics"/>
            <person name="Doyle S."/>
        </authorList>
    </citation>
    <scope>NUCLEOTIDE SEQUENCE [LARGE SCALE GENOMIC DNA]</scope>
    <source>
        <strain evidence="2 3">NCTC10702</strain>
    </source>
</reference>
<dbReference type="Proteomes" id="UP000254116">
    <property type="component" value="Unassembled WGS sequence"/>
</dbReference>
<proteinExistence type="predicted"/>